<dbReference type="Proteomes" id="UP000182840">
    <property type="component" value="Chromosome"/>
</dbReference>
<evidence type="ECO:0000256" key="4">
    <source>
        <dbReference type="ARBA" id="ARBA00022519"/>
    </source>
</evidence>
<organism evidence="11 12">
    <name type="scientific">Aquibium oceanicum</name>
    <dbReference type="NCBI Taxonomy" id="1670800"/>
    <lineage>
        <taxon>Bacteria</taxon>
        <taxon>Pseudomonadati</taxon>
        <taxon>Pseudomonadota</taxon>
        <taxon>Alphaproteobacteria</taxon>
        <taxon>Hyphomicrobiales</taxon>
        <taxon>Phyllobacteriaceae</taxon>
        <taxon>Aquibium</taxon>
    </lineage>
</organism>
<evidence type="ECO:0000256" key="3">
    <source>
        <dbReference type="ARBA" id="ARBA00022475"/>
    </source>
</evidence>
<evidence type="ECO:0000313" key="12">
    <source>
        <dbReference type="Proteomes" id="UP000182840"/>
    </source>
</evidence>
<dbReference type="InterPro" id="IPR055348">
    <property type="entry name" value="DctQ"/>
</dbReference>
<proteinExistence type="inferred from homology"/>
<feature type="transmembrane region" description="Helical" evidence="9">
    <location>
        <begin position="130"/>
        <end position="150"/>
    </location>
</feature>
<reference evidence="12" key="1">
    <citation type="submission" date="2016-11" db="EMBL/GenBank/DDBJ databases">
        <title>Mesorhizobium oceanicum sp. nov., isolated from deep seawater in South China Sea.</title>
        <authorList>
            <person name="Fu G.-Y."/>
        </authorList>
    </citation>
    <scope>NUCLEOTIDE SEQUENCE [LARGE SCALE GENOMIC DNA]</scope>
    <source>
        <strain evidence="12">B7</strain>
    </source>
</reference>
<dbReference type="InterPro" id="IPR007387">
    <property type="entry name" value="TRAP_DctQ"/>
</dbReference>
<keyword evidence="7 9" id="KW-0472">Membrane</keyword>
<comment type="subunit">
    <text evidence="9">The complex comprises the extracytoplasmic solute receptor protein and the two transmembrane proteins.</text>
</comment>
<evidence type="ECO:0000256" key="5">
    <source>
        <dbReference type="ARBA" id="ARBA00022692"/>
    </source>
</evidence>
<dbReference type="RefSeq" id="WP_072606965.1">
    <property type="nucleotide sequence ID" value="NZ_CP018171.1"/>
</dbReference>
<accession>A0A1L3SVQ9</accession>
<dbReference type="KEGG" id="meso:BSQ44_20570"/>
<comment type="similarity">
    <text evidence="8 9">Belongs to the TRAP transporter small permease family.</text>
</comment>
<feature type="transmembrane region" description="Helical" evidence="9">
    <location>
        <begin position="49"/>
        <end position="70"/>
    </location>
</feature>
<dbReference type="Pfam" id="PF04290">
    <property type="entry name" value="DctQ"/>
    <property type="match status" value="1"/>
</dbReference>
<dbReference type="EMBL" id="CP018171">
    <property type="protein sequence ID" value="APH73499.1"/>
    <property type="molecule type" value="Genomic_DNA"/>
</dbReference>
<evidence type="ECO:0000256" key="2">
    <source>
        <dbReference type="ARBA" id="ARBA00022448"/>
    </source>
</evidence>
<dbReference type="STRING" id="1670800.BSQ44_20570"/>
<feature type="transmembrane region" description="Helical" evidence="9">
    <location>
        <begin position="21"/>
        <end position="43"/>
    </location>
</feature>
<keyword evidence="2 9" id="KW-0813">Transport</keyword>
<dbReference type="PANTHER" id="PTHR35011">
    <property type="entry name" value="2,3-DIKETO-L-GULONATE TRAP TRANSPORTER SMALL PERMEASE PROTEIN YIAM"/>
    <property type="match status" value="1"/>
</dbReference>
<keyword evidence="3" id="KW-1003">Cell membrane</keyword>
<keyword evidence="6 9" id="KW-1133">Transmembrane helix</keyword>
<comment type="function">
    <text evidence="9">Part of the tripartite ATP-independent periplasmic (TRAP) transport system.</text>
</comment>
<evidence type="ECO:0000313" key="11">
    <source>
        <dbReference type="EMBL" id="APH73499.1"/>
    </source>
</evidence>
<evidence type="ECO:0000259" key="10">
    <source>
        <dbReference type="Pfam" id="PF04290"/>
    </source>
</evidence>
<dbReference type="GO" id="GO:0022857">
    <property type="term" value="F:transmembrane transporter activity"/>
    <property type="evidence" value="ECO:0007669"/>
    <property type="project" value="UniProtKB-UniRule"/>
</dbReference>
<keyword evidence="12" id="KW-1185">Reference proteome</keyword>
<comment type="subcellular location">
    <subcellularLocation>
        <location evidence="1 9">Cell inner membrane</location>
        <topology evidence="1 9">Multi-pass membrane protein</topology>
    </subcellularLocation>
</comment>
<gene>
    <name evidence="11" type="ORF">BSQ44_20570</name>
</gene>
<dbReference type="OrthoDB" id="9794346at2"/>
<evidence type="ECO:0000256" key="6">
    <source>
        <dbReference type="ARBA" id="ARBA00022989"/>
    </source>
</evidence>
<dbReference type="AlphaFoldDB" id="A0A1L3SVQ9"/>
<feature type="transmembrane region" description="Helical" evidence="9">
    <location>
        <begin position="91"/>
        <end position="110"/>
    </location>
</feature>
<evidence type="ECO:0000256" key="1">
    <source>
        <dbReference type="ARBA" id="ARBA00004429"/>
    </source>
</evidence>
<protein>
    <recommendedName>
        <fullName evidence="9">TRAP transporter small permease protein</fullName>
    </recommendedName>
</protein>
<evidence type="ECO:0000256" key="7">
    <source>
        <dbReference type="ARBA" id="ARBA00023136"/>
    </source>
</evidence>
<sequence>MERLRNIAAVIDQLSERTGRALSWLMPAMVLVIALEVVARYLFAAPTIWAYDSALMLYAWLGLLGGAFAMKRGAHIRVDLFRDRLSPRGQAILELIGAPLVAFFLCLVVWQVGNAALDAWQTGSRRPTEWAPPLVLFLAAAPLGAAFLLLQLVSQVIKALDVLMHGGASR</sequence>
<feature type="domain" description="Tripartite ATP-independent periplasmic transporters DctQ component" evidence="10">
    <location>
        <begin position="29"/>
        <end position="160"/>
    </location>
</feature>
<evidence type="ECO:0000256" key="8">
    <source>
        <dbReference type="ARBA" id="ARBA00038436"/>
    </source>
</evidence>
<evidence type="ECO:0000256" key="9">
    <source>
        <dbReference type="RuleBase" id="RU369079"/>
    </source>
</evidence>
<name>A0A1L3SVQ9_9HYPH</name>
<keyword evidence="5 9" id="KW-0812">Transmembrane</keyword>
<dbReference type="GO" id="GO:0005886">
    <property type="term" value="C:plasma membrane"/>
    <property type="evidence" value="ECO:0007669"/>
    <property type="project" value="UniProtKB-SubCell"/>
</dbReference>
<keyword evidence="4 9" id="KW-0997">Cell inner membrane</keyword>
<dbReference type="PANTHER" id="PTHR35011:SF4">
    <property type="entry name" value="SLL1102 PROTEIN"/>
    <property type="match status" value="1"/>
</dbReference>